<gene>
    <name evidence="5" type="ORF">EZE20_08160</name>
</gene>
<keyword evidence="3" id="KW-0732">Signal</keyword>
<evidence type="ECO:0000313" key="5">
    <source>
        <dbReference type="EMBL" id="TDB67077.1"/>
    </source>
</evidence>
<dbReference type="SUPFAM" id="SSF110296">
    <property type="entry name" value="Oligoxyloglucan reducing end-specific cellobiohydrolase"/>
    <property type="match status" value="3"/>
</dbReference>
<evidence type="ECO:0000256" key="3">
    <source>
        <dbReference type="SAM" id="SignalP"/>
    </source>
</evidence>
<feature type="compositionally biased region" description="Basic and acidic residues" evidence="2">
    <location>
        <begin position="834"/>
        <end position="845"/>
    </location>
</feature>
<dbReference type="CDD" id="cd15482">
    <property type="entry name" value="Sialidase_non-viral"/>
    <property type="match status" value="2"/>
</dbReference>
<dbReference type="Gene3D" id="2.130.10.10">
    <property type="entry name" value="YVTN repeat-like/Quinoprotein amine dehydrogenase"/>
    <property type="match status" value="3"/>
</dbReference>
<accession>A0A4R4KGA9</accession>
<reference evidence="5 6" key="1">
    <citation type="submission" date="2019-02" db="EMBL/GenBank/DDBJ databases">
        <title>Arundinibacter roseus gen. nov., sp. nov., a new member of the family Cytophagaceae.</title>
        <authorList>
            <person name="Szuroczki S."/>
            <person name="Khayer B."/>
            <person name="Sproer C."/>
            <person name="Toumi M."/>
            <person name="Szabo A."/>
            <person name="Felfoldi T."/>
            <person name="Schumann P."/>
            <person name="Toth E."/>
        </authorList>
    </citation>
    <scope>NUCLEOTIDE SEQUENCE [LARGE SCALE GENOMIC DNA]</scope>
    <source>
        <strain evidence="5 6">DMA-k-7a</strain>
    </source>
</reference>
<comment type="caution">
    <text evidence="5">The sequence shown here is derived from an EMBL/GenBank/DDBJ whole genome shotgun (WGS) entry which is preliminary data.</text>
</comment>
<feature type="compositionally biased region" description="Polar residues" evidence="2">
    <location>
        <begin position="847"/>
        <end position="859"/>
    </location>
</feature>
<organism evidence="5 6">
    <name type="scientific">Arundinibacter roseus</name>
    <dbReference type="NCBI Taxonomy" id="2070510"/>
    <lineage>
        <taxon>Bacteria</taxon>
        <taxon>Pseudomonadati</taxon>
        <taxon>Bacteroidota</taxon>
        <taxon>Cytophagia</taxon>
        <taxon>Cytophagales</taxon>
        <taxon>Spirosomataceae</taxon>
        <taxon>Arundinibacter</taxon>
    </lineage>
</organism>
<dbReference type="RefSeq" id="WP_132116359.1">
    <property type="nucleotide sequence ID" value="NZ_SMJU01000004.1"/>
</dbReference>
<dbReference type="AlphaFoldDB" id="A0A4R4KGA9"/>
<dbReference type="EMBL" id="SMJU01000004">
    <property type="protein sequence ID" value="TDB67077.1"/>
    <property type="molecule type" value="Genomic_DNA"/>
</dbReference>
<name>A0A4R4KGA9_9BACT</name>
<dbReference type="GO" id="GO:0016787">
    <property type="term" value="F:hydrolase activity"/>
    <property type="evidence" value="ECO:0007669"/>
    <property type="project" value="UniProtKB-KW"/>
</dbReference>
<dbReference type="OrthoDB" id="9757809at2"/>
<dbReference type="PANTHER" id="PTHR12106">
    <property type="entry name" value="SORTILIN RELATED"/>
    <property type="match status" value="1"/>
</dbReference>
<feature type="region of interest" description="Disordered" evidence="2">
    <location>
        <begin position="832"/>
        <end position="859"/>
    </location>
</feature>
<evidence type="ECO:0000259" key="4">
    <source>
        <dbReference type="Pfam" id="PF15902"/>
    </source>
</evidence>
<keyword evidence="6" id="KW-1185">Reference proteome</keyword>
<dbReference type="Proteomes" id="UP000295706">
    <property type="component" value="Unassembled WGS sequence"/>
</dbReference>
<dbReference type="InterPro" id="IPR031778">
    <property type="entry name" value="Sortilin_N"/>
</dbReference>
<keyword evidence="5" id="KW-0378">Hydrolase</keyword>
<feature type="signal peptide" evidence="3">
    <location>
        <begin position="1"/>
        <end position="30"/>
    </location>
</feature>
<dbReference type="InterPro" id="IPR015943">
    <property type="entry name" value="WD40/YVTN_repeat-like_dom_sf"/>
</dbReference>
<feature type="domain" description="Sortilin N-terminal" evidence="4">
    <location>
        <begin position="146"/>
        <end position="270"/>
    </location>
</feature>
<dbReference type="Pfam" id="PF15902">
    <property type="entry name" value="Sortilin-Vps10"/>
    <property type="match status" value="1"/>
</dbReference>
<sequence length="1078" mass="119070">MRTRFFAGSRITLLTLLVFLSFSGSNPTFAQKRTGKQVAATPTASKGYNPEFFKGLRWRNIGPFRGGRSLAVSGVVGQSNVYYFGAVGGGIWKTVDGGNNWFPVSDSTFKASSIGAIAVAPSNPNVLYAGTGETDIRGNISYGDGMYKSDDAGKSWKHIGLKAANAIATIQVNPTNPDIVFVAAMGNIFGPNPERGVFRSKDGGATWKHVLAKNDSTGAVDLVIDPSNANVLYASLWQAYRNHHSMSSGGPGSGLYKSTDGGETWKDLSKNPGLPKGLLGKIGITVSPVNANRLYAMIENKENGGLYTSYNGGDTWQLVNASADLKQRPWYYMKLAADPKNENGLIVLNVDAWKSFDGGKSFSGIDVHHGDTHDIWINPDNPDNFIIGDDGGGEVTFNGGGTFTELDIPTAQFYHVHTDNEFPYNVYGAQQDNSTVRIASRTTGYSITTSDWWPVAGGESGYVVEDPLNPDVTIGGSYDGFLSMMNKKTGERKLINVYPEFYMGHGSDTREYRFQWTYPILFSPHDPKTLYVTSQYVHKSTDYGHSWEAISPDLTRHDPATMGASGGPISKDNTGVETYATIFAMVESTHEKGVFYTGSDDGLLHISKDNGKSWQNITPATSLLPDFSMISIIEVSPHDPATVYVAATRYKLNDFKPYLLKSTDYGKTWKMITNGIPTDQFTRVIREDPTRKNLLFAGTEQGIWASFDGGDSWQSLQLNLPISPIHDLVIQKREHDLVVATHGRSFWILDDLTPLYELSDQLAQKTTHLFKPNHSYRMNGGSRISAIPTEGENAANGVVIRYFMKEAPKEELKMHFLTMSGDSIISYSSKKNKKGEPLKIPKDFYTDDTQNRPGSLPVQSGTNTFVWDMRYPDATQVEGTNVMWSGSVVGPKAVPGTYQVHLYAGKELIGKQEFTILKDPRIQTTDAEFKEQFDLLMKINEKLSETHKNINKLRSIRKQMNDFMQTVKDSSTSTKLKELSKPVLEEFEKIENALMQPKSKAMQDALNFPIQLNDKLAGVKTVVMSGDYKPTKSSYAAFESISNRIDTHLNRLSELIEKDVPAFNQAAKSSEMKAIIIN</sequence>
<feature type="chain" id="PRO_5020999918" evidence="3">
    <location>
        <begin position="31"/>
        <end position="1078"/>
    </location>
</feature>
<proteinExistence type="predicted"/>
<evidence type="ECO:0000256" key="1">
    <source>
        <dbReference type="ARBA" id="ARBA00022737"/>
    </source>
</evidence>
<dbReference type="InterPro" id="IPR050310">
    <property type="entry name" value="VPS10-sortilin"/>
</dbReference>
<dbReference type="PANTHER" id="PTHR12106:SF27">
    <property type="entry name" value="SORTILIN-RELATED RECEPTOR"/>
    <property type="match status" value="1"/>
</dbReference>
<protein>
    <submittedName>
        <fullName evidence="5">Glycosyl hydrolase</fullName>
    </submittedName>
</protein>
<keyword evidence="1" id="KW-0677">Repeat</keyword>
<evidence type="ECO:0000313" key="6">
    <source>
        <dbReference type="Proteomes" id="UP000295706"/>
    </source>
</evidence>
<evidence type="ECO:0000256" key="2">
    <source>
        <dbReference type="SAM" id="MobiDB-lite"/>
    </source>
</evidence>